<dbReference type="EMBL" id="MU856873">
    <property type="protein sequence ID" value="KAK4156164.1"/>
    <property type="molecule type" value="Genomic_DNA"/>
</dbReference>
<proteinExistence type="predicted"/>
<feature type="domain" description="Major facilitator superfamily (MFS) profile" evidence="7">
    <location>
        <begin position="59"/>
        <end position="526"/>
    </location>
</feature>
<evidence type="ECO:0000256" key="4">
    <source>
        <dbReference type="ARBA" id="ARBA00023136"/>
    </source>
</evidence>
<sequence length="536" mass="58429">MRLRTLHDLDKTEGTVQLRHASSPTNTTTTSSTLLLFPTPSPTDPNDPLRWPSRKKHTAFLSVCAFTFLTNYGIGGLAPAFYLLSQEFDRTMAQTSDLLLWPILVLGVFNFLWVPVANYAGKRPVFVFCSGLLCASFLWGALARSFDSLLWSNVVAAFAGASTEALGASVVNDLYFLHERGAKMGVYMNFISGGNTLGPLVCGFVITGLSWRWHKWIAVILTGINFVMVVLFVPETRYYRDESEGGRSEGSEVVSAPSTGTGDGGTNAEKTGPAVAEGDGARNLPSTTPKKTWIQELSLSSGVAPDTNLLKLFVRPLPMFGYPCVVYSFLGYAVSLVLTVSVNILNPFVLQAPPYSWSPMINGLINIPGFIGNVAGSYAGGWLVDVFCDWRARRNKGVFEPENRLYLCVLPLLITGAGCVLFGYGVERTLHWTSLFFGYGMISFALTAVPTITMAYVSDCVLPVNSDALMLVNGSKNIVAFSFLYGVVPWVEEVGYVDCFGTQAGIFVAVIALGMAVLIPFGERIRHVQARWRIIL</sequence>
<dbReference type="GO" id="GO:0022857">
    <property type="term" value="F:transmembrane transporter activity"/>
    <property type="evidence" value="ECO:0007669"/>
    <property type="project" value="InterPro"/>
</dbReference>
<dbReference type="Gene3D" id="1.20.1250.20">
    <property type="entry name" value="MFS general substrate transporter like domains"/>
    <property type="match status" value="1"/>
</dbReference>
<evidence type="ECO:0000256" key="3">
    <source>
        <dbReference type="ARBA" id="ARBA00022989"/>
    </source>
</evidence>
<dbReference type="PANTHER" id="PTHR23502:SF181">
    <property type="entry name" value="MAJOR FACILITATOR SUPERFAMILY (MFS) PROFILE DOMAIN-CONTAINING PROTEIN"/>
    <property type="match status" value="1"/>
</dbReference>
<dbReference type="Pfam" id="PF07690">
    <property type="entry name" value="MFS_1"/>
    <property type="match status" value="1"/>
</dbReference>
<feature type="transmembrane region" description="Helical" evidence="6">
    <location>
        <begin position="320"/>
        <end position="345"/>
    </location>
</feature>
<feature type="transmembrane region" description="Helical" evidence="6">
    <location>
        <begin position="469"/>
        <end position="488"/>
    </location>
</feature>
<evidence type="ECO:0000256" key="2">
    <source>
        <dbReference type="ARBA" id="ARBA00022692"/>
    </source>
</evidence>
<dbReference type="InterPro" id="IPR036259">
    <property type="entry name" value="MFS_trans_sf"/>
</dbReference>
<evidence type="ECO:0000256" key="1">
    <source>
        <dbReference type="ARBA" id="ARBA00004141"/>
    </source>
</evidence>
<feature type="compositionally biased region" description="Basic and acidic residues" evidence="5">
    <location>
        <begin position="241"/>
        <end position="250"/>
    </location>
</feature>
<accession>A0AAN6VRC7</accession>
<keyword evidence="9" id="KW-1185">Reference proteome</keyword>
<feature type="transmembrane region" description="Helical" evidence="6">
    <location>
        <begin position="124"/>
        <end position="142"/>
    </location>
</feature>
<feature type="compositionally biased region" description="Low complexity" evidence="5">
    <location>
        <begin position="22"/>
        <end position="38"/>
    </location>
</feature>
<evidence type="ECO:0000256" key="6">
    <source>
        <dbReference type="SAM" id="Phobius"/>
    </source>
</evidence>
<dbReference type="AlphaFoldDB" id="A0AAN6VRC7"/>
<feature type="transmembrane region" description="Helical" evidence="6">
    <location>
        <begin position="405"/>
        <end position="424"/>
    </location>
</feature>
<feature type="transmembrane region" description="Helical" evidence="6">
    <location>
        <begin position="154"/>
        <end position="175"/>
    </location>
</feature>
<keyword evidence="3 6" id="KW-1133">Transmembrane helix</keyword>
<feature type="transmembrane region" description="Helical" evidence="6">
    <location>
        <begin position="500"/>
        <end position="521"/>
    </location>
</feature>
<keyword evidence="4 6" id="KW-0472">Membrane</keyword>
<comment type="subcellular location">
    <subcellularLocation>
        <location evidence="1">Membrane</location>
        <topology evidence="1">Multi-pass membrane protein</topology>
    </subcellularLocation>
</comment>
<feature type="transmembrane region" description="Helical" evidence="6">
    <location>
        <begin position="436"/>
        <end position="457"/>
    </location>
</feature>
<name>A0AAN6VRC7_9PEZI</name>
<comment type="caution">
    <text evidence="8">The sequence shown here is derived from an EMBL/GenBank/DDBJ whole genome shotgun (WGS) entry which is preliminary data.</text>
</comment>
<feature type="transmembrane region" description="Helical" evidence="6">
    <location>
        <begin position="98"/>
        <end position="117"/>
    </location>
</feature>
<keyword evidence="2 6" id="KW-0812">Transmembrane</keyword>
<dbReference type="SUPFAM" id="SSF103473">
    <property type="entry name" value="MFS general substrate transporter"/>
    <property type="match status" value="1"/>
</dbReference>
<reference evidence="8" key="1">
    <citation type="journal article" date="2023" name="Mol. Phylogenet. Evol.">
        <title>Genome-scale phylogeny and comparative genomics of the fungal order Sordariales.</title>
        <authorList>
            <person name="Hensen N."/>
            <person name="Bonometti L."/>
            <person name="Westerberg I."/>
            <person name="Brannstrom I.O."/>
            <person name="Guillou S."/>
            <person name="Cros-Aarteil S."/>
            <person name="Calhoun S."/>
            <person name="Haridas S."/>
            <person name="Kuo A."/>
            <person name="Mondo S."/>
            <person name="Pangilinan J."/>
            <person name="Riley R."/>
            <person name="LaButti K."/>
            <person name="Andreopoulos B."/>
            <person name="Lipzen A."/>
            <person name="Chen C."/>
            <person name="Yan M."/>
            <person name="Daum C."/>
            <person name="Ng V."/>
            <person name="Clum A."/>
            <person name="Steindorff A."/>
            <person name="Ohm R.A."/>
            <person name="Martin F."/>
            <person name="Silar P."/>
            <person name="Natvig D.O."/>
            <person name="Lalanne C."/>
            <person name="Gautier V."/>
            <person name="Ament-Velasquez S.L."/>
            <person name="Kruys A."/>
            <person name="Hutchinson M.I."/>
            <person name="Powell A.J."/>
            <person name="Barry K."/>
            <person name="Miller A.N."/>
            <person name="Grigoriev I.V."/>
            <person name="Debuchy R."/>
            <person name="Gladieux P."/>
            <person name="Hiltunen Thoren M."/>
            <person name="Johannesson H."/>
        </authorList>
    </citation>
    <scope>NUCLEOTIDE SEQUENCE</scope>
    <source>
        <strain evidence="8">CBS 538.74</strain>
    </source>
</reference>
<feature type="region of interest" description="Disordered" evidence="5">
    <location>
        <begin position="15"/>
        <end position="46"/>
    </location>
</feature>
<dbReference type="Proteomes" id="UP001302745">
    <property type="component" value="Unassembled WGS sequence"/>
</dbReference>
<dbReference type="PROSITE" id="PS50850">
    <property type="entry name" value="MFS"/>
    <property type="match status" value="1"/>
</dbReference>
<organism evidence="8 9">
    <name type="scientific">Chaetomidium leptoderma</name>
    <dbReference type="NCBI Taxonomy" id="669021"/>
    <lineage>
        <taxon>Eukaryota</taxon>
        <taxon>Fungi</taxon>
        <taxon>Dikarya</taxon>
        <taxon>Ascomycota</taxon>
        <taxon>Pezizomycotina</taxon>
        <taxon>Sordariomycetes</taxon>
        <taxon>Sordariomycetidae</taxon>
        <taxon>Sordariales</taxon>
        <taxon>Chaetomiaceae</taxon>
        <taxon>Chaetomidium</taxon>
    </lineage>
</organism>
<dbReference type="PANTHER" id="PTHR23502">
    <property type="entry name" value="MAJOR FACILITATOR SUPERFAMILY"/>
    <property type="match status" value="1"/>
</dbReference>
<dbReference type="InterPro" id="IPR020846">
    <property type="entry name" value="MFS_dom"/>
</dbReference>
<gene>
    <name evidence="8" type="ORF">C8A00DRAFT_12888</name>
</gene>
<evidence type="ECO:0000313" key="8">
    <source>
        <dbReference type="EMBL" id="KAK4156164.1"/>
    </source>
</evidence>
<feature type="transmembrane region" description="Helical" evidence="6">
    <location>
        <begin position="187"/>
        <end position="207"/>
    </location>
</feature>
<feature type="region of interest" description="Disordered" evidence="5">
    <location>
        <begin position="241"/>
        <end position="282"/>
    </location>
</feature>
<dbReference type="InterPro" id="IPR011701">
    <property type="entry name" value="MFS"/>
</dbReference>
<reference evidence="8" key="2">
    <citation type="submission" date="2023-05" db="EMBL/GenBank/DDBJ databases">
        <authorList>
            <consortium name="Lawrence Berkeley National Laboratory"/>
            <person name="Steindorff A."/>
            <person name="Hensen N."/>
            <person name="Bonometti L."/>
            <person name="Westerberg I."/>
            <person name="Brannstrom I.O."/>
            <person name="Guillou S."/>
            <person name="Cros-Aarteil S."/>
            <person name="Calhoun S."/>
            <person name="Haridas S."/>
            <person name="Kuo A."/>
            <person name="Mondo S."/>
            <person name="Pangilinan J."/>
            <person name="Riley R."/>
            <person name="Labutti K."/>
            <person name="Andreopoulos B."/>
            <person name="Lipzen A."/>
            <person name="Chen C."/>
            <person name="Yanf M."/>
            <person name="Daum C."/>
            <person name="Ng V."/>
            <person name="Clum A."/>
            <person name="Ohm R."/>
            <person name="Martin F."/>
            <person name="Silar P."/>
            <person name="Natvig D."/>
            <person name="Lalanne C."/>
            <person name="Gautier V."/>
            <person name="Ament-Velasquez S.L."/>
            <person name="Kruys A."/>
            <person name="Hutchinson M.I."/>
            <person name="Powell A.J."/>
            <person name="Barry K."/>
            <person name="Miller A.N."/>
            <person name="Grigoriev I.V."/>
            <person name="Debuchy R."/>
            <person name="Gladieux P."/>
            <person name="Thoren M.H."/>
            <person name="Johannesson H."/>
        </authorList>
    </citation>
    <scope>NUCLEOTIDE SEQUENCE</scope>
    <source>
        <strain evidence="8">CBS 538.74</strain>
    </source>
</reference>
<dbReference type="GO" id="GO:0005886">
    <property type="term" value="C:plasma membrane"/>
    <property type="evidence" value="ECO:0007669"/>
    <property type="project" value="TreeGrafter"/>
</dbReference>
<evidence type="ECO:0000313" key="9">
    <source>
        <dbReference type="Proteomes" id="UP001302745"/>
    </source>
</evidence>
<evidence type="ECO:0000256" key="5">
    <source>
        <dbReference type="SAM" id="MobiDB-lite"/>
    </source>
</evidence>
<feature type="transmembrane region" description="Helical" evidence="6">
    <location>
        <begin position="365"/>
        <end position="384"/>
    </location>
</feature>
<feature type="transmembrane region" description="Helical" evidence="6">
    <location>
        <begin position="59"/>
        <end position="78"/>
    </location>
</feature>
<evidence type="ECO:0000259" key="7">
    <source>
        <dbReference type="PROSITE" id="PS50850"/>
    </source>
</evidence>
<protein>
    <submittedName>
        <fullName evidence="8">Protein HOL1</fullName>
    </submittedName>
</protein>
<feature type="transmembrane region" description="Helical" evidence="6">
    <location>
        <begin position="213"/>
        <end position="233"/>
    </location>
</feature>